<dbReference type="AlphaFoldDB" id="A0A3M7S5L7"/>
<dbReference type="Gene3D" id="1.10.1900.10">
    <property type="entry name" value="c-terminal domain of poly(a) binding protein"/>
    <property type="match status" value="1"/>
</dbReference>
<evidence type="ECO:0000313" key="2">
    <source>
        <dbReference type="EMBL" id="RNA30890.1"/>
    </source>
</evidence>
<name>A0A3M7S5L7_BRAPC</name>
<dbReference type="PROSITE" id="PS51309">
    <property type="entry name" value="PABC"/>
    <property type="match status" value="1"/>
</dbReference>
<reference evidence="2 3" key="1">
    <citation type="journal article" date="2018" name="Sci. Rep.">
        <title>Genomic signatures of local adaptation to the degree of environmental predictability in rotifers.</title>
        <authorList>
            <person name="Franch-Gras L."/>
            <person name="Hahn C."/>
            <person name="Garcia-Roger E.M."/>
            <person name="Carmona M.J."/>
            <person name="Serra M."/>
            <person name="Gomez A."/>
        </authorList>
    </citation>
    <scope>NUCLEOTIDE SEQUENCE [LARGE SCALE GENOMIC DNA]</scope>
    <source>
        <strain evidence="2">HYR1</strain>
    </source>
</reference>
<dbReference type="GO" id="GO:0003723">
    <property type="term" value="F:RNA binding"/>
    <property type="evidence" value="ECO:0007669"/>
    <property type="project" value="InterPro"/>
</dbReference>
<evidence type="ECO:0000259" key="1">
    <source>
        <dbReference type="PROSITE" id="PS51309"/>
    </source>
</evidence>
<dbReference type="Proteomes" id="UP000276133">
    <property type="component" value="Unassembled WGS sequence"/>
</dbReference>
<dbReference type="Pfam" id="PF00658">
    <property type="entry name" value="MLLE"/>
    <property type="match status" value="1"/>
</dbReference>
<comment type="caution">
    <text evidence="2">The sequence shown here is derived from an EMBL/GenBank/DDBJ whole genome shotgun (WGS) entry which is preliminary data.</text>
</comment>
<keyword evidence="3" id="KW-1185">Reference proteome</keyword>
<organism evidence="2 3">
    <name type="scientific">Brachionus plicatilis</name>
    <name type="common">Marine rotifer</name>
    <name type="synonym">Brachionus muelleri</name>
    <dbReference type="NCBI Taxonomy" id="10195"/>
    <lineage>
        <taxon>Eukaryota</taxon>
        <taxon>Metazoa</taxon>
        <taxon>Spiralia</taxon>
        <taxon>Gnathifera</taxon>
        <taxon>Rotifera</taxon>
        <taxon>Eurotatoria</taxon>
        <taxon>Monogononta</taxon>
        <taxon>Pseudotrocha</taxon>
        <taxon>Ploima</taxon>
        <taxon>Brachionidae</taxon>
        <taxon>Brachionus</taxon>
    </lineage>
</organism>
<protein>
    <recommendedName>
        <fullName evidence="1">PABC domain-containing protein</fullName>
    </recommendedName>
</protein>
<sequence>MSDWSEEKILLNLSLYPHISEKYPKFSTEITNQLLDMHDEEIQFMLTNRTYLNKKISDSILNLLETKKIKFDQFNADLILGFLKKIYYNDLLKPND</sequence>
<dbReference type="InterPro" id="IPR002004">
    <property type="entry name" value="PABP_HYD_C"/>
</dbReference>
<proteinExistence type="predicted"/>
<dbReference type="SUPFAM" id="SSF63570">
    <property type="entry name" value="PABC (PABP) domain"/>
    <property type="match status" value="1"/>
</dbReference>
<dbReference type="EMBL" id="REGN01002026">
    <property type="protein sequence ID" value="RNA30890.1"/>
    <property type="molecule type" value="Genomic_DNA"/>
</dbReference>
<evidence type="ECO:0000313" key="3">
    <source>
        <dbReference type="Proteomes" id="UP000276133"/>
    </source>
</evidence>
<gene>
    <name evidence="2" type="ORF">BpHYR1_015572</name>
</gene>
<accession>A0A3M7S5L7</accession>
<dbReference type="InterPro" id="IPR036053">
    <property type="entry name" value="PABP-dom"/>
</dbReference>
<feature type="domain" description="PABC" evidence="1">
    <location>
        <begin position="1"/>
        <end position="68"/>
    </location>
</feature>